<organism evidence="2 3">
    <name type="scientific">Armadillidium nasatum</name>
    <dbReference type="NCBI Taxonomy" id="96803"/>
    <lineage>
        <taxon>Eukaryota</taxon>
        <taxon>Metazoa</taxon>
        <taxon>Ecdysozoa</taxon>
        <taxon>Arthropoda</taxon>
        <taxon>Crustacea</taxon>
        <taxon>Multicrustacea</taxon>
        <taxon>Malacostraca</taxon>
        <taxon>Eumalacostraca</taxon>
        <taxon>Peracarida</taxon>
        <taxon>Isopoda</taxon>
        <taxon>Oniscidea</taxon>
        <taxon>Crinocheta</taxon>
        <taxon>Armadillidiidae</taxon>
        <taxon>Armadillidium</taxon>
    </lineage>
</organism>
<protein>
    <submittedName>
        <fullName evidence="2">Uncharacterized protein</fullName>
    </submittedName>
</protein>
<feature type="compositionally biased region" description="Basic and acidic residues" evidence="1">
    <location>
        <begin position="35"/>
        <end position="44"/>
    </location>
</feature>
<reference evidence="2 3" key="1">
    <citation type="journal article" date="2019" name="PLoS Biol.">
        <title>Sex chromosomes control vertical transmission of feminizing Wolbachia symbionts in an isopod.</title>
        <authorList>
            <person name="Becking T."/>
            <person name="Chebbi M.A."/>
            <person name="Giraud I."/>
            <person name="Moumen B."/>
            <person name="Laverre T."/>
            <person name="Caubet Y."/>
            <person name="Peccoud J."/>
            <person name="Gilbert C."/>
            <person name="Cordaux R."/>
        </authorList>
    </citation>
    <scope>NUCLEOTIDE SEQUENCE [LARGE SCALE GENOMIC DNA]</scope>
    <source>
        <strain evidence="2">ANa2</strain>
        <tissue evidence="2">Whole body excluding digestive tract and cuticle</tissue>
    </source>
</reference>
<dbReference type="EMBL" id="SEYY01007402">
    <property type="protein sequence ID" value="KAB7502486.1"/>
    <property type="molecule type" value="Genomic_DNA"/>
</dbReference>
<proteinExistence type="predicted"/>
<feature type="compositionally biased region" description="Basic and acidic residues" evidence="1">
    <location>
        <begin position="69"/>
        <end position="81"/>
    </location>
</feature>
<evidence type="ECO:0000313" key="2">
    <source>
        <dbReference type="EMBL" id="KAB7502486.1"/>
    </source>
</evidence>
<dbReference type="AlphaFoldDB" id="A0A5N5T7A8"/>
<sequence>MYNSGRSRLFAGEDGRSAVLYNKYALEKEGIFPDDIPSVHDVSRGRSNNPGPDSISNYRLNDPDIDVEEERHRDARMREPEILVTRAPRSAPGSLRGPPRPGKLIYKTIKIL</sequence>
<feature type="compositionally biased region" description="Polar residues" evidence="1">
    <location>
        <begin position="45"/>
        <end position="59"/>
    </location>
</feature>
<feature type="region of interest" description="Disordered" evidence="1">
    <location>
        <begin position="35"/>
        <end position="101"/>
    </location>
</feature>
<gene>
    <name evidence="2" type="ORF">Anas_11963</name>
</gene>
<evidence type="ECO:0000256" key="1">
    <source>
        <dbReference type="SAM" id="MobiDB-lite"/>
    </source>
</evidence>
<accession>A0A5N5T7A8</accession>
<dbReference type="Proteomes" id="UP000326759">
    <property type="component" value="Unassembled WGS sequence"/>
</dbReference>
<evidence type="ECO:0000313" key="3">
    <source>
        <dbReference type="Proteomes" id="UP000326759"/>
    </source>
</evidence>
<keyword evidence="3" id="KW-1185">Reference proteome</keyword>
<name>A0A5N5T7A8_9CRUS</name>
<comment type="caution">
    <text evidence="2">The sequence shown here is derived from an EMBL/GenBank/DDBJ whole genome shotgun (WGS) entry which is preliminary data.</text>
</comment>